<evidence type="ECO:0000313" key="3">
    <source>
        <dbReference type="Proteomes" id="UP000244005"/>
    </source>
</evidence>
<protein>
    <submittedName>
        <fullName evidence="2">Uncharacterized protein</fullName>
    </submittedName>
</protein>
<name>A0A2R6X048_MARPO</name>
<sequence>MGTCVPRGRSRRQATVEERAGGNGETRLGLPFRKWWSSCSNILEGTGQSRHISARHILERARTYERHFKHARDYYGR</sequence>
<dbReference type="Gramene" id="Mp6g19390.1">
    <property type="protein sequence ID" value="Mp6g19390.1.cds"/>
    <property type="gene ID" value="Mp6g19390"/>
</dbReference>
<organism evidence="2 3">
    <name type="scientific">Marchantia polymorpha</name>
    <name type="common">Common liverwort</name>
    <name type="synonym">Marchantia aquatica</name>
    <dbReference type="NCBI Taxonomy" id="3197"/>
    <lineage>
        <taxon>Eukaryota</taxon>
        <taxon>Viridiplantae</taxon>
        <taxon>Streptophyta</taxon>
        <taxon>Embryophyta</taxon>
        <taxon>Marchantiophyta</taxon>
        <taxon>Marchantiopsida</taxon>
        <taxon>Marchantiidae</taxon>
        <taxon>Marchantiales</taxon>
        <taxon>Marchantiaceae</taxon>
        <taxon>Marchantia</taxon>
    </lineage>
</organism>
<keyword evidence="3" id="KW-1185">Reference proteome</keyword>
<feature type="region of interest" description="Disordered" evidence="1">
    <location>
        <begin position="1"/>
        <end position="25"/>
    </location>
</feature>
<gene>
    <name evidence="2" type="ORF">MARPO_0045s0124</name>
</gene>
<evidence type="ECO:0000256" key="1">
    <source>
        <dbReference type="SAM" id="MobiDB-lite"/>
    </source>
</evidence>
<evidence type="ECO:0000313" key="2">
    <source>
        <dbReference type="EMBL" id="PTQ39480.1"/>
    </source>
</evidence>
<reference evidence="3" key="1">
    <citation type="journal article" date="2017" name="Cell">
        <title>Insights into land plant evolution garnered from the Marchantia polymorpha genome.</title>
        <authorList>
            <person name="Bowman J.L."/>
            <person name="Kohchi T."/>
            <person name="Yamato K.T."/>
            <person name="Jenkins J."/>
            <person name="Shu S."/>
            <person name="Ishizaki K."/>
            <person name="Yamaoka S."/>
            <person name="Nishihama R."/>
            <person name="Nakamura Y."/>
            <person name="Berger F."/>
            <person name="Adam C."/>
            <person name="Aki S.S."/>
            <person name="Althoff F."/>
            <person name="Araki T."/>
            <person name="Arteaga-Vazquez M.A."/>
            <person name="Balasubrmanian S."/>
            <person name="Barry K."/>
            <person name="Bauer D."/>
            <person name="Boehm C.R."/>
            <person name="Briginshaw L."/>
            <person name="Caballero-Perez J."/>
            <person name="Catarino B."/>
            <person name="Chen F."/>
            <person name="Chiyoda S."/>
            <person name="Chovatia M."/>
            <person name="Davies K.M."/>
            <person name="Delmans M."/>
            <person name="Demura T."/>
            <person name="Dierschke T."/>
            <person name="Dolan L."/>
            <person name="Dorantes-Acosta A.E."/>
            <person name="Eklund D.M."/>
            <person name="Florent S.N."/>
            <person name="Flores-Sandoval E."/>
            <person name="Fujiyama A."/>
            <person name="Fukuzawa H."/>
            <person name="Galik B."/>
            <person name="Grimanelli D."/>
            <person name="Grimwood J."/>
            <person name="Grossniklaus U."/>
            <person name="Hamada T."/>
            <person name="Haseloff J."/>
            <person name="Hetherington A.J."/>
            <person name="Higo A."/>
            <person name="Hirakawa Y."/>
            <person name="Hundley H.N."/>
            <person name="Ikeda Y."/>
            <person name="Inoue K."/>
            <person name="Inoue S.I."/>
            <person name="Ishida S."/>
            <person name="Jia Q."/>
            <person name="Kakita M."/>
            <person name="Kanazawa T."/>
            <person name="Kawai Y."/>
            <person name="Kawashima T."/>
            <person name="Kennedy M."/>
            <person name="Kinose K."/>
            <person name="Kinoshita T."/>
            <person name="Kohara Y."/>
            <person name="Koide E."/>
            <person name="Komatsu K."/>
            <person name="Kopischke S."/>
            <person name="Kubo M."/>
            <person name="Kyozuka J."/>
            <person name="Lagercrantz U."/>
            <person name="Lin S.S."/>
            <person name="Lindquist E."/>
            <person name="Lipzen A.M."/>
            <person name="Lu C.W."/>
            <person name="De Luna E."/>
            <person name="Martienssen R.A."/>
            <person name="Minamino N."/>
            <person name="Mizutani M."/>
            <person name="Mizutani M."/>
            <person name="Mochizuki N."/>
            <person name="Monte I."/>
            <person name="Mosher R."/>
            <person name="Nagasaki H."/>
            <person name="Nakagami H."/>
            <person name="Naramoto S."/>
            <person name="Nishitani K."/>
            <person name="Ohtani M."/>
            <person name="Okamoto T."/>
            <person name="Okumura M."/>
            <person name="Phillips J."/>
            <person name="Pollak B."/>
            <person name="Reinders A."/>
            <person name="Rovekamp M."/>
            <person name="Sano R."/>
            <person name="Sawa S."/>
            <person name="Schmid M.W."/>
            <person name="Shirakawa M."/>
            <person name="Solano R."/>
            <person name="Spunde A."/>
            <person name="Suetsugu N."/>
            <person name="Sugano S."/>
            <person name="Sugiyama A."/>
            <person name="Sun R."/>
            <person name="Suzuki Y."/>
            <person name="Takenaka M."/>
            <person name="Takezawa D."/>
            <person name="Tomogane H."/>
            <person name="Tsuzuki M."/>
            <person name="Ueda T."/>
            <person name="Umeda M."/>
            <person name="Ward J.M."/>
            <person name="Watanabe Y."/>
            <person name="Yazaki K."/>
            <person name="Yokoyama R."/>
            <person name="Yoshitake Y."/>
            <person name="Yotsui I."/>
            <person name="Zachgo S."/>
            <person name="Schmutz J."/>
        </authorList>
    </citation>
    <scope>NUCLEOTIDE SEQUENCE [LARGE SCALE GENOMIC DNA]</scope>
    <source>
        <strain evidence="3">Tak-1</strain>
    </source>
</reference>
<accession>A0A2R6X048</accession>
<dbReference type="EMBL" id="KZ772717">
    <property type="protein sequence ID" value="PTQ39480.1"/>
    <property type="molecule type" value="Genomic_DNA"/>
</dbReference>
<dbReference type="Proteomes" id="UP000244005">
    <property type="component" value="Unassembled WGS sequence"/>
</dbReference>
<proteinExistence type="predicted"/>
<dbReference type="AlphaFoldDB" id="A0A2R6X048"/>